<evidence type="ECO:0000313" key="1">
    <source>
        <dbReference type="EMBL" id="GAH66675.1"/>
    </source>
</evidence>
<reference evidence="1" key="1">
    <citation type="journal article" date="2014" name="Front. Microbiol.">
        <title>High frequency of phylogenetically diverse reductive dehalogenase-homologous genes in deep subseafloor sedimentary metagenomes.</title>
        <authorList>
            <person name="Kawai M."/>
            <person name="Futagami T."/>
            <person name="Toyoda A."/>
            <person name="Takaki Y."/>
            <person name="Nishi S."/>
            <person name="Hori S."/>
            <person name="Arai W."/>
            <person name="Tsubouchi T."/>
            <person name="Morono Y."/>
            <person name="Uchiyama I."/>
            <person name="Ito T."/>
            <person name="Fujiyama A."/>
            <person name="Inagaki F."/>
            <person name="Takami H."/>
        </authorList>
    </citation>
    <scope>NUCLEOTIDE SEQUENCE</scope>
    <source>
        <strain evidence="1">Expedition CK06-06</strain>
    </source>
</reference>
<comment type="caution">
    <text evidence="1">The sequence shown here is derived from an EMBL/GenBank/DDBJ whole genome shotgun (WGS) entry which is preliminary data.</text>
</comment>
<dbReference type="EMBL" id="BARU01034706">
    <property type="protein sequence ID" value="GAH66675.1"/>
    <property type="molecule type" value="Genomic_DNA"/>
</dbReference>
<protein>
    <submittedName>
        <fullName evidence="1">Uncharacterized protein</fullName>
    </submittedName>
</protein>
<gene>
    <name evidence="1" type="ORF">S03H2_54435</name>
</gene>
<proteinExistence type="predicted"/>
<feature type="non-terminal residue" evidence="1">
    <location>
        <position position="1"/>
    </location>
</feature>
<accession>X1IBL6</accession>
<dbReference type="AlphaFoldDB" id="X1IBL6"/>
<organism evidence="1">
    <name type="scientific">marine sediment metagenome</name>
    <dbReference type="NCBI Taxonomy" id="412755"/>
    <lineage>
        <taxon>unclassified sequences</taxon>
        <taxon>metagenomes</taxon>
        <taxon>ecological metagenomes</taxon>
    </lineage>
</organism>
<sequence>AITKEDYQSFLQFGIQANIGYEKMSFTALVQTEFSF</sequence>
<name>X1IBL6_9ZZZZ</name>